<evidence type="ECO:0000256" key="8">
    <source>
        <dbReference type="SAM" id="MobiDB-lite"/>
    </source>
</evidence>
<evidence type="ECO:0000256" key="7">
    <source>
        <dbReference type="RuleBase" id="RU364059"/>
    </source>
</evidence>
<keyword evidence="5 7" id="KW-0804">Transcription</keyword>
<reference evidence="10 11" key="1">
    <citation type="journal article" date="2018" name="BMC Genomics">
        <title>Comparative genome analyses reveal sequence features reflecting distinct modes of host-adaptation between dicot and monocot powdery mildew.</title>
        <authorList>
            <person name="Wu Y."/>
            <person name="Ma X."/>
            <person name="Pan Z."/>
            <person name="Kale S.D."/>
            <person name="Song Y."/>
            <person name="King H."/>
            <person name="Zhang Q."/>
            <person name="Presley C."/>
            <person name="Deng X."/>
            <person name="Wei C.I."/>
            <person name="Xiao S."/>
        </authorList>
    </citation>
    <scope>NUCLEOTIDE SEQUENCE [LARGE SCALE GENOMIC DNA]</scope>
    <source>
        <strain evidence="10">UCSC1</strain>
    </source>
</reference>
<comment type="caution">
    <text evidence="10">The sequence shown here is derived from an EMBL/GenBank/DDBJ whole genome shotgun (WGS) entry which is preliminary data.</text>
</comment>
<evidence type="ECO:0000256" key="6">
    <source>
        <dbReference type="ARBA" id="ARBA00023242"/>
    </source>
</evidence>
<feature type="compositionally biased region" description="Polar residues" evidence="8">
    <location>
        <begin position="38"/>
        <end position="60"/>
    </location>
</feature>
<comment type="subcellular location">
    <subcellularLocation>
        <location evidence="1 7">Nucleus</location>
    </subcellularLocation>
</comment>
<evidence type="ECO:0000256" key="3">
    <source>
        <dbReference type="ARBA" id="ARBA00023015"/>
    </source>
</evidence>
<gene>
    <name evidence="10" type="ORF">GcC1_084019</name>
</gene>
<evidence type="ECO:0000259" key="9">
    <source>
        <dbReference type="Pfam" id="PF10744"/>
    </source>
</evidence>
<comment type="similarity">
    <text evidence="2 7">Belongs to the Mediator complex subunit 1 family.</text>
</comment>
<dbReference type="AlphaFoldDB" id="A0A420IIT8"/>
<sequence>MATPTPGKHVLVQAVATPPASTPFSSSNLLPGLAFSPRPQSVGPSPQQTKKSPANSQMIFNHGTTSSFGAGYDSPSAAIALGGISVLSDLGLDGLSGVAGLRRDDEEERRRKLELVGDILKQNLGRVGELGIERLAKMVGFECLWESKFVGRSSLRTLIIAGSTLALDIDLDSNIVKTVSLTYPDSLESVTRHIEKANDILLKDLKLEKNESPLTKTLDRFAKNLKHLATLDKMSVLPNLNCHEAIAGIYESLNKLNKWECERLRETGEVTNIEKNVMCTKSGRPMIHTRQRLGLSLDYWQDSWRIESKVETLNWSILIECDTMAPLAYTPIRTSENWISSDIIKKDLPLSEDLTMASDNGLQLDWLEPENTLLPATEGSAMNSLGQTSNENFPEVMFVAKFNPPLIVPGSVAAQIYDSVQATLDMYQTTTYDGLIYPYNTSEKINIDSRSIFRDIIVPIFSKSGEKMTRNHQVVLHFEKVDYGRTLTTIPFSHPRQIVEMLPALRQYALMSRLLHNIIDTPSQAQSESPKNQELESKQFEFESFMSNEINLEEIPTKVDILVTTQPFPRIRVTFPFKKMIADIHFEIKLNGVVDVIAQNILSPDLVPDSFTGKMLTEADLGRILEITESLPIWIEFVRRRLA</sequence>
<protein>
    <recommendedName>
        <fullName evidence="7">Mediator of RNA polymerase II transcription subunit 1</fullName>
    </recommendedName>
    <alternativeName>
        <fullName evidence="7">Mediator complex subunit 1</fullName>
    </alternativeName>
</protein>
<dbReference type="GO" id="GO:0045944">
    <property type="term" value="P:positive regulation of transcription by RNA polymerase II"/>
    <property type="evidence" value="ECO:0007669"/>
    <property type="project" value="UniProtKB-ARBA"/>
</dbReference>
<evidence type="ECO:0000256" key="2">
    <source>
        <dbReference type="ARBA" id="ARBA00006210"/>
    </source>
</evidence>
<dbReference type="EMBL" id="MCBR01008468">
    <property type="protein sequence ID" value="RKF74468.1"/>
    <property type="molecule type" value="Genomic_DNA"/>
</dbReference>
<keyword evidence="3 7" id="KW-0805">Transcription regulation</keyword>
<dbReference type="InterPro" id="IPR019680">
    <property type="entry name" value="Mediator_Med1"/>
</dbReference>
<keyword evidence="4 7" id="KW-0010">Activator</keyword>
<feature type="domain" description="Mediator complex subunit Med1" evidence="9">
    <location>
        <begin position="118"/>
        <end position="519"/>
    </location>
</feature>
<proteinExistence type="inferred from homology"/>
<dbReference type="GO" id="GO:0003712">
    <property type="term" value="F:transcription coregulator activity"/>
    <property type="evidence" value="ECO:0007669"/>
    <property type="project" value="InterPro"/>
</dbReference>
<feature type="compositionally biased region" description="Low complexity" evidence="8">
    <location>
        <begin position="18"/>
        <end position="27"/>
    </location>
</feature>
<keyword evidence="6 7" id="KW-0539">Nucleus</keyword>
<evidence type="ECO:0000256" key="4">
    <source>
        <dbReference type="ARBA" id="ARBA00023159"/>
    </source>
</evidence>
<feature type="region of interest" description="Disordered" evidence="8">
    <location>
        <begin position="18"/>
        <end position="60"/>
    </location>
</feature>
<name>A0A420IIT8_9PEZI</name>
<accession>A0A420IIT8</accession>
<evidence type="ECO:0000313" key="10">
    <source>
        <dbReference type="EMBL" id="RKF74468.1"/>
    </source>
</evidence>
<evidence type="ECO:0000313" key="11">
    <source>
        <dbReference type="Proteomes" id="UP000285405"/>
    </source>
</evidence>
<comment type="function">
    <text evidence="7">Component of the Mediator complex, a coactivator involved in the regulated transcription of nearly all RNA polymerase II-dependent genes. Mediator functions as a bridge to convey information from gene-specific regulatory proteins to the basal RNA polymerase II transcription machinery. Mediator is recruited to promoters by direct interactions with regulatory proteins and serves as a scaffold for the assembly of a functional preinitiation complex with RNA polymerase II and the general transcription factors.</text>
</comment>
<evidence type="ECO:0000256" key="5">
    <source>
        <dbReference type="ARBA" id="ARBA00023163"/>
    </source>
</evidence>
<dbReference type="PANTHER" id="PTHR35041">
    <property type="entry name" value="MEDIATOR OF RNA POLYMERASE II TRANSCRIPTION SUBUNIT 1"/>
    <property type="match status" value="1"/>
</dbReference>
<organism evidence="10 11">
    <name type="scientific">Golovinomyces cichoracearum</name>
    <dbReference type="NCBI Taxonomy" id="62708"/>
    <lineage>
        <taxon>Eukaryota</taxon>
        <taxon>Fungi</taxon>
        <taxon>Dikarya</taxon>
        <taxon>Ascomycota</taxon>
        <taxon>Pezizomycotina</taxon>
        <taxon>Leotiomycetes</taxon>
        <taxon>Erysiphales</taxon>
        <taxon>Erysiphaceae</taxon>
        <taxon>Golovinomyces</taxon>
    </lineage>
</organism>
<evidence type="ECO:0000256" key="1">
    <source>
        <dbReference type="ARBA" id="ARBA00004123"/>
    </source>
</evidence>
<dbReference type="GO" id="GO:0016592">
    <property type="term" value="C:mediator complex"/>
    <property type="evidence" value="ECO:0007669"/>
    <property type="project" value="InterPro"/>
</dbReference>
<dbReference type="Pfam" id="PF10744">
    <property type="entry name" value="Med1"/>
    <property type="match status" value="1"/>
</dbReference>
<dbReference type="OrthoDB" id="5310959at2759"/>
<dbReference type="Proteomes" id="UP000285405">
    <property type="component" value="Unassembled WGS sequence"/>
</dbReference>
<dbReference type="PANTHER" id="PTHR35041:SF4">
    <property type="entry name" value="MEDIATOR OF RNA POLYMERASE II TRANSCRIPTION SUBUNIT 1"/>
    <property type="match status" value="1"/>
</dbReference>